<name>A0A9W7ZW86_9FUNG</name>
<dbReference type="EC" id="4.1.3.4" evidence="3"/>
<dbReference type="GO" id="GO:0043022">
    <property type="term" value="F:ribosome binding"/>
    <property type="evidence" value="ECO:0007669"/>
    <property type="project" value="InterPro"/>
</dbReference>
<keyword evidence="4" id="KW-1185">Reference proteome</keyword>
<dbReference type="InterPro" id="IPR018253">
    <property type="entry name" value="DnaJ_domain_CS"/>
</dbReference>
<dbReference type="GO" id="GO:0030544">
    <property type="term" value="F:Hsp70 protein binding"/>
    <property type="evidence" value="ECO:0007669"/>
    <property type="project" value="InterPro"/>
</dbReference>
<accession>A0A9W7ZW86</accession>
<dbReference type="Proteomes" id="UP001150569">
    <property type="component" value="Unassembled WGS sequence"/>
</dbReference>
<dbReference type="InterPro" id="IPR054076">
    <property type="entry name" value="ZUO1-like_ZHD"/>
</dbReference>
<keyword evidence="3" id="KW-0456">Lyase</keyword>
<dbReference type="PANTHER" id="PTHR43999">
    <property type="entry name" value="DNAJ HOMOLOG SUBFAMILY C MEMBER 2"/>
    <property type="match status" value="1"/>
</dbReference>
<dbReference type="Gene3D" id="1.10.287.110">
    <property type="entry name" value="DnaJ domain"/>
    <property type="match status" value="1"/>
</dbReference>
<dbReference type="OrthoDB" id="1690618at2759"/>
<dbReference type="PANTHER" id="PTHR43999:SF1">
    <property type="entry name" value="DNAJ HOMOLOG SUBFAMILY C MEMBER 2"/>
    <property type="match status" value="1"/>
</dbReference>
<dbReference type="SMART" id="SM00271">
    <property type="entry name" value="DnaJ"/>
    <property type="match status" value="1"/>
</dbReference>
<dbReference type="SUPFAM" id="SSF46565">
    <property type="entry name" value="Chaperone J-domain"/>
    <property type="match status" value="1"/>
</dbReference>
<dbReference type="InterPro" id="IPR001623">
    <property type="entry name" value="DnaJ_domain"/>
</dbReference>
<dbReference type="InterPro" id="IPR044634">
    <property type="entry name" value="Zuotin/DnaJC2"/>
</dbReference>
<evidence type="ECO:0000313" key="3">
    <source>
        <dbReference type="EMBL" id="KAJ1912011.1"/>
    </source>
</evidence>
<dbReference type="GO" id="GO:0005829">
    <property type="term" value="C:cytosol"/>
    <property type="evidence" value="ECO:0007669"/>
    <property type="project" value="TreeGrafter"/>
</dbReference>
<dbReference type="AlphaFoldDB" id="A0A9W7ZW86"/>
<gene>
    <name evidence="3" type="primary">zuo1_2</name>
    <name evidence="3" type="ORF">IWQ60_009862</name>
</gene>
<dbReference type="GO" id="GO:0006450">
    <property type="term" value="P:regulation of translational fidelity"/>
    <property type="evidence" value="ECO:0007669"/>
    <property type="project" value="InterPro"/>
</dbReference>
<dbReference type="Pfam" id="PF00226">
    <property type="entry name" value="DnaJ"/>
    <property type="match status" value="1"/>
</dbReference>
<feature type="compositionally biased region" description="Basic and acidic residues" evidence="1">
    <location>
        <begin position="333"/>
        <end position="364"/>
    </location>
</feature>
<dbReference type="GO" id="GO:0051083">
    <property type="term" value="P:'de novo' cotranslational protein folding"/>
    <property type="evidence" value="ECO:0007669"/>
    <property type="project" value="InterPro"/>
</dbReference>
<organism evidence="3 4">
    <name type="scientific">Tieghemiomyces parasiticus</name>
    <dbReference type="NCBI Taxonomy" id="78921"/>
    <lineage>
        <taxon>Eukaryota</taxon>
        <taxon>Fungi</taxon>
        <taxon>Fungi incertae sedis</taxon>
        <taxon>Zoopagomycota</taxon>
        <taxon>Kickxellomycotina</taxon>
        <taxon>Dimargaritomycetes</taxon>
        <taxon>Dimargaritales</taxon>
        <taxon>Dimargaritaceae</taxon>
        <taxon>Tieghemiomyces</taxon>
    </lineage>
</organism>
<protein>
    <submittedName>
        <fullName evidence="3">Zuotin</fullName>
        <ecNumber evidence="3">4.1.3.4</ecNumber>
    </submittedName>
</protein>
<dbReference type="EMBL" id="JANBPT010000871">
    <property type="protein sequence ID" value="KAJ1912011.1"/>
    <property type="molecule type" value="Genomic_DNA"/>
</dbReference>
<dbReference type="InterPro" id="IPR036869">
    <property type="entry name" value="J_dom_sf"/>
</dbReference>
<comment type="caution">
    <text evidence="3">The sequence shown here is derived from an EMBL/GenBank/DDBJ whole genome shotgun (WGS) entry which is preliminary data.</text>
</comment>
<proteinExistence type="predicted"/>
<feature type="domain" description="J" evidence="2">
    <location>
        <begin position="106"/>
        <end position="176"/>
    </location>
</feature>
<reference evidence="3" key="1">
    <citation type="submission" date="2022-07" db="EMBL/GenBank/DDBJ databases">
        <title>Phylogenomic reconstructions and comparative analyses of Kickxellomycotina fungi.</title>
        <authorList>
            <person name="Reynolds N.K."/>
            <person name="Stajich J.E."/>
            <person name="Barry K."/>
            <person name="Grigoriev I.V."/>
            <person name="Crous P."/>
            <person name="Smith M.E."/>
        </authorList>
    </citation>
    <scope>NUCLEOTIDE SEQUENCE</scope>
    <source>
        <strain evidence="3">RSA 861</strain>
    </source>
</reference>
<dbReference type="CDD" id="cd06257">
    <property type="entry name" value="DnaJ"/>
    <property type="match status" value="1"/>
</dbReference>
<dbReference type="PROSITE" id="PS00636">
    <property type="entry name" value="DNAJ_1"/>
    <property type="match status" value="1"/>
</dbReference>
<dbReference type="Pfam" id="PF16717">
    <property type="entry name" value="RAC_head"/>
    <property type="match status" value="1"/>
</dbReference>
<sequence length="444" mass="49932">MALPTLPALPASWTSGETQRVQAKLTAFAEQTIADVGKRVAQFISFQKTVGTSETGPLRDHLAFAVEEEDTLKAAADGQVNADLYDDEAEDEDLLLSDPKDWREQDNYAILGLSKLRWRATPEDIKRQFHKKVLRHHPDKKAAGGDANDDQFFKCIQKAFEILMDPVKRRQFDSVDPELDDSVPSAKAKGNFFTIYAPVFEREARFSNIQPVPLLGDDTANREYVESFYNFWVNFDSWRSFEHLDKEDVDAADNRDHKRYVEKKNKAERIRLKKEEGARLRTLVEQAMKLDPRIVRFRQEERERRNAKKAGAKGPAAATAAAPAKAPPVKMDAATKKKMEAEAKKQAEADKKAKAAEKKKKEEARKAALKVQNKIKDLAKAHNYFVGSDERLSATQLEAQLNSLDKVIAKDRTMEGLTALLDRLSVAAKEGKGQAAFESELTSA</sequence>
<dbReference type="InterPro" id="IPR032003">
    <property type="entry name" value="RAC_head"/>
</dbReference>
<dbReference type="GO" id="GO:0004419">
    <property type="term" value="F:hydroxymethylglutaryl-CoA lyase activity"/>
    <property type="evidence" value="ECO:0007669"/>
    <property type="project" value="UniProtKB-EC"/>
</dbReference>
<feature type="compositionally biased region" description="Low complexity" evidence="1">
    <location>
        <begin position="312"/>
        <end position="328"/>
    </location>
</feature>
<evidence type="ECO:0000259" key="2">
    <source>
        <dbReference type="PROSITE" id="PS50076"/>
    </source>
</evidence>
<feature type="region of interest" description="Disordered" evidence="1">
    <location>
        <begin position="298"/>
        <end position="364"/>
    </location>
</feature>
<dbReference type="PROSITE" id="PS50076">
    <property type="entry name" value="DNAJ_2"/>
    <property type="match status" value="1"/>
</dbReference>
<evidence type="ECO:0000256" key="1">
    <source>
        <dbReference type="SAM" id="MobiDB-lite"/>
    </source>
</evidence>
<dbReference type="Pfam" id="PF21884">
    <property type="entry name" value="ZUO1-like_ZHD"/>
    <property type="match status" value="1"/>
</dbReference>
<evidence type="ECO:0000313" key="4">
    <source>
        <dbReference type="Proteomes" id="UP001150569"/>
    </source>
</evidence>